<sequence>MKEELIECIQIGFDEMTQEIKHEDDLNYDPDPIELPIEGEEAQYAWEFGMMMAREGLKIEKSEMDNYLKDILLDSCSEHKFENL</sequence>
<name>A0A8D9CBL5_9VIRU</name>
<proteinExistence type="predicted"/>
<organism evidence="1">
    <name type="scientific">uncultured marine phage</name>
    <dbReference type="NCBI Taxonomy" id="707152"/>
    <lineage>
        <taxon>Viruses</taxon>
        <taxon>environmental samples</taxon>
    </lineage>
</organism>
<reference evidence="1" key="1">
    <citation type="submission" date="2021-06" db="EMBL/GenBank/DDBJ databases">
        <authorList>
            <person name="Gannon L."/>
            <person name="Redgwell R T."/>
            <person name="Michniewski S."/>
            <person name="Harrison D C."/>
            <person name="Millard A."/>
        </authorList>
    </citation>
    <scope>NUCLEOTIDE SEQUENCE</scope>
</reference>
<gene>
    <name evidence="1" type="ORF">SLAVMIC_00475</name>
</gene>
<accession>A0A8D9CBL5</accession>
<evidence type="ECO:0000313" key="1">
    <source>
        <dbReference type="EMBL" id="CAG7580558.1"/>
    </source>
</evidence>
<dbReference type="EMBL" id="OU342829">
    <property type="protein sequence ID" value="CAG7580558.1"/>
    <property type="molecule type" value="Genomic_DNA"/>
</dbReference>
<protein>
    <submittedName>
        <fullName evidence="1">Uncharacterized protein</fullName>
    </submittedName>
</protein>